<dbReference type="PANTHER" id="PTHR43895">
    <property type="entry name" value="CALCIUM/CALMODULIN-DEPENDENT PROTEIN KINASE KINASE-RELATED"/>
    <property type="match status" value="1"/>
</dbReference>
<evidence type="ECO:0000256" key="3">
    <source>
        <dbReference type="ARBA" id="ARBA00022741"/>
    </source>
</evidence>
<dbReference type="SUPFAM" id="SSF56112">
    <property type="entry name" value="Protein kinase-like (PK-like)"/>
    <property type="match status" value="1"/>
</dbReference>
<dbReference type="GO" id="GO:0004674">
    <property type="term" value="F:protein serine/threonine kinase activity"/>
    <property type="evidence" value="ECO:0007669"/>
    <property type="project" value="UniProtKB-KW"/>
</dbReference>
<evidence type="ECO:0000256" key="2">
    <source>
        <dbReference type="ARBA" id="ARBA00022679"/>
    </source>
</evidence>
<dbReference type="InterPro" id="IPR011009">
    <property type="entry name" value="Kinase-like_dom_sf"/>
</dbReference>
<evidence type="ECO:0000259" key="6">
    <source>
        <dbReference type="PROSITE" id="PS50011"/>
    </source>
</evidence>
<dbReference type="Gene3D" id="1.10.510.10">
    <property type="entry name" value="Transferase(Phosphotransferase) domain 1"/>
    <property type="match status" value="1"/>
</dbReference>
<dbReference type="AlphaFoldDB" id="A0AAQ3KH94"/>
<dbReference type="EMBL" id="CP136894">
    <property type="protein sequence ID" value="WOL07385.1"/>
    <property type="molecule type" value="Genomic_DNA"/>
</dbReference>
<dbReference type="Proteomes" id="UP001327560">
    <property type="component" value="Chromosome 5"/>
</dbReference>
<dbReference type="PROSITE" id="PS50011">
    <property type="entry name" value="PROTEIN_KINASE_DOM"/>
    <property type="match status" value="1"/>
</dbReference>
<evidence type="ECO:0000256" key="5">
    <source>
        <dbReference type="ARBA" id="ARBA00022840"/>
    </source>
</evidence>
<keyword evidence="8" id="KW-1185">Reference proteome</keyword>
<dbReference type="InterPro" id="IPR000719">
    <property type="entry name" value="Prot_kinase_dom"/>
</dbReference>
<evidence type="ECO:0000256" key="4">
    <source>
        <dbReference type="ARBA" id="ARBA00022777"/>
    </source>
</evidence>
<proteinExistence type="predicted"/>
<evidence type="ECO:0000256" key="1">
    <source>
        <dbReference type="ARBA" id="ARBA00022527"/>
    </source>
</evidence>
<dbReference type="GO" id="GO:0005524">
    <property type="term" value="F:ATP binding"/>
    <property type="evidence" value="ECO:0007669"/>
    <property type="project" value="UniProtKB-KW"/>
</dbReference>
<accession>A0AAQ3KH94</accession>
<reference evidence="7 8" key="1">
    <citation type="submission" date="2023-10" db="EMBL/GenBank/DDBJ databases">
        <title>Chromosome-scale genome assembly provides insights into flower coloration mechanisms of Canna indica.</title>
        <authorList>
            <person name="Li C."/>
        </authorList>
    </citation>
    <scope>NUCLEOTIDE SEQUENCE [LARGE SCALE GENOMIC DNA]</scope>
    <source>
        <tissue evidence="7">Flower</tissue>
    </source>
</reference>
<name>A0AAQ3KH94_9LILI</name>
<organism evidence="7 8">
    <name type="scientific">Canna indica</name>
    <name type="common">Indian-shot</name>
    <dbReference type="NCBI Taxonomy" id="4628"/>
    <lineage>
        <taxon>Eukaryota</taxon>
        <taxon>Viridiplantae</taxon>
        <taxon>Streptophyta</taxon>
        <taxon>Embryophyta</taxon>
        <taxon>Tracheophyta</taxon>
        <taxon>Spermatophyta</taxon>
        <taxon>Magnoliopsida</taxon>
        <taxon>Liliopsida</taxon>
        <taxon>Zingiberales</taxon>
        <taxon>Cannaceae</taxon>
        <taxon>Canna</taxon>
    </lineage>
</organism>
<keyword evidence="5" id="KW-0067">ATP-binding</keyword>
<keyword evidence="4 7" id="KW-0418">Kinase</keyword>
<protein>
    <submittedName>
        <fullName evidence="7">CBL-interacting protein kinase 4-like</fullName>
    </submittedName>
</protein>
<gene>
    <name evidence="7" type="ORF">Cni_G16126</name>
</gene>
<keyword evidence="1" id="KW-0723">Serine/threonine-protein kinase</keyword>
<dbReference type="GO" id="GO:0007165">
    <property type="term" value="P:signal transduction"/>
    <property type="evidence" value="ECO:0007669"/>
    <property type="project" value="TreeGrafter"/>
</dbReference>
<evidence type="ECO:0000313" key="8">
    <source>
        <dbReference type="Proteomes" id="UP001327560"/>
    </source>
</evidence>
<keyword evidence="3" id="KW-0547">Nucleotide-binding</keyword>
<keyword evidence="2" id="KW-0808">Transferase</keyword>
<dbReference type="PANTHER" id="PTHR43895:SF33">
    <property type="entry name" value="PROTEIN KINASE DOMAIN-CONTAINING PROTEIN"/>
    <property type="match status" value="1"/>
</dbReference>
<evidence type="ECO:0000313" key="7">
    <source>
        <dbReference type="EMBL" id="WOL07385.1"/>
    </source>
</evidence>
<sequence>MSAPHPIFFFLEHAPGGDLLTCVARCGRLPEHAARRYFQQLVSALHYSHARDVAHCDANLALMYRKIHRRKCIFTLRTKLG</sequence>
<feature type="domain" description="Protein kinase" evidence="6">
    <location>
        <begin position="1"/>
        <end position="81"/>
    </location>
</feature>